<proteinExistence type="inferred from homology"/>
<feature type="compositionally biased region" description="Basic and acidic residues" evidence="4">
    <location>
        <begin position="237"/>
        <end position="255"/>
    </location>
</feature>
<organism evidence="5 6">
    <name type="scientific">Anopheles epiroticus</name>
    <dbReference type="NCBI Taxonomy" id="199890"/>
    <lineage>
        <taxon>Eukaryota</taxon>
        <taxon>Metazoa</taxon>
        <taxon>Ecdysozoa</taxon>
        <taxon>Arthropoda</taxon>
        <taxon>Hexapoda</taxon>
        <taxon>Insecta</taxon>
        <taxon>Pterygota</taxon>
        <taxon>Neoptera</taxon>
        <taxon>Endopterygota</taxon>
        <taxon>Diptera</taxon>
        <taxon>Nematocera</taxon>
        <taxon>Culicoidea</taxon>
        <taxon>Culicidae</taxon>
        <taxon>Anophelinae</taxon>
        <taxon>Anopheles</taxon>
    </lineage>
</organism>
<feature type="coiled-coil region" evidence="3">
    <location>
        <begin position="255"/>
        <end position="299"/>
    </location>
</feature>
<feature type="compositionally biased region" description="Polar residues" evidence="4">
    <location>
        <begin position="522"/>
        <end position="534"/>
    </location>
</feature>
<name>A0A182PT63_9DIPT</name>
<dbReference type="InterPro" id="IPR026079">
    <property type="entry name" value="CDR2"/>
</dbReference>
<feature type="region of interest" description="Disordered" evidence="4">
    <location>
        <begin position="463"/>
        <end position="489"/>
    </location>
</feature>
<dbReference type="PANTHER" id="PTHR19232">
    <property type="entry name" value="CENTROCORTIN FAMILY MEMBER"/>
    <property type="match status" value="1"/>
</dbReference>
<dbReference type="Proteomes" id="UP000075885">
    <property type="component" value="Unassembled WGS sequence"/>
</dbReference>
<feature type="compositionally biased region" description="Basic and acidic residues" evidence="4">
    <location>
        <begin position="134"/>
        <end position="147"/>
    </location>
</feature>
<keyword evidence="6" id="KW-1185">Reference proteome</keyword>
<evidence type="ECO:0008006" key="7">
    <source>
        <dbReference type="Google" id="ProtNLM"/>
    </source>
</evidence>
<feature type="region of interest" description="Disordered" evidence="4">
    <location>
        <begin position="752"/>
        <end position="872"/>
    </location>
</feature>
<dbReference type="VEuPathDB" id="VectorBase:AEPI010149"/>
<dbReference type="EnsemblMetazoa" id="AEPI010149-RA">
    <property type="protein sequence ID" value="AEPI010149-PA"/>
    <property type="gene ID" value="AEPI010149"/>
</dbReference>
<accession>A0A182PT63</accession>
<reference evidence="6" key="1">
    <citation type="submission" date="2013-03" db="EMBL/GenBank/DDBJ databases">
        <title>The Genome Sequence of Anopheles epiroticus epiroticus2.</title>
        <authorList>
            <consortium name="The Broad Institute Genomics Platform"/>
            <person name="Neafsey D.E."/>
            <person name="Howell P."/>
            <person name="Walker B."/>
            <person name="Young S.K."/>
            <person name="Zeng Q."/>
            <person name="Gargeya S."/>
            <person name="Fitzgerald M."/>
            <person name="Haas B."/>
            <person name="Abouelleil A."/>
            <person name="Allen A.W."/>
            <person name="Alvarado L."/>
            <person name="Arachchi H.M."/>
            <person name="Berlin A.M."/>
            <person name="Chapman S.B."/>
            <person name="Gainer-Dewar J."/>
            <person name="Goldberg J."/>
            <person name="Griggs A."/>
            <person name="Gujja S."/>
            <person name="Hansen M."/>
            <person name="Howarth C."/>
            <person name="Imamovic A."/>
            <person name="Ireland A."/>
            <person name="Larimer J."/>
            <person name="McCowan C."/>
            <person name="Murphy C."/>
            <person name="Pearson M."/>
            <person name="Poon T.W."/>
            <person name="Priest M."/>
            <person name="Roberts A."/>
            <person name="Saif S."/>
            <person name="Shea T."/>
            <person name="Sisk P."/>
            <person name="Sykes S."/>
            <person name="Wortman J."/>
            <person name="Nusbaum C."/>
            <person name="Birren B."/>
        </authorList>
    </citation>
    <scope>NUCLEOTIDE SEQUENCE [LARGE SCALE GENOMIC DNA]</scope>
    <source>
        <strain evidence="6">Epiroticus2</strain>
    </source>
</reference>
<comment type="similarity">
    <text evidence="1">Belongs to the CDR2 family.</text>
</comment>
<feature type="compositionally biased region" description="Low complexity" evidence="4">
    <location>
        <begin position="463"/>
        <end position="484"/>
    </location>
</feature>
<sequence>MSGLTSDVFDEHLVDESSQYMLDDLQLAAELGKTLLERNKELEATLKHHQNMIDDHAQEIEYLTKQNAALREVNDSRMKIYEQLEVSIQDLERDKYKLALEYQAEKKHVKQLCSNIESLETKVEELTRSLEDARRQAEADRRTKQTERLLGQHQQSPVLPTITLNSQTSHASKDAIPSAAPQEGAATNSRQTTEHCQPAKPMSVATAKRSEQAPSSTAATTADGGATKAEDGEESNQEDRDGGTGPDEHTLSEDNEEVLRIMQELERTQKSLMSEQCKVGELEEQLAAIAQENTALQSKLLNVHTTTETRSVHDELSMLEEFRGHQGQVCTRCLRDLGEQPDNDSIITGTDDDDASLMELIRNTEFPKVYRSAVSLEANTCTICAHSSKYLHELPVNVVRLLLELWLLVVRKFTILKRIGATKPDSLDLSASECAGPTNPYRELVEKYEALLDVHRQPVVRKATGAGTTATGSTGPTAAPAGSGNNTPVDSCQPQQLLADAVDMIPCGTAGPGDAPVRVSGTECSETETASSGYSDEVSNKATQTDESPRNFLCTIADGKDWRFSIYEDDSAIDSRFRFSPAHRELFREIFSVLRKAAENRDEGDQLPLLDDTKPGVMSQQQQQQVGRAGTNPVPPVTPANEEPPSAFGVDKVVHNDDEEEDEDDETVSFVSSSAVSEQSFAMSECITKSERRRIARQAKAAASRYADDEPKPLDGALGGEAAAIQQKQHPQPKIPTGLPGNCPLDYISVSVGVRKGKSRRRSHRRESNQSAGGAPPTPTPPRSGSARKNRPSFRPWNPERDGGAIATGAAGTNPGAEWNGDWTGGVYQRPKGQPGPPVATAATTPAANAPTPRSSRRSGEKKRNASGLRNRYADLVSDALGDEVVQFRPSPASQHLHKLQKLDLSYAEVLRRADGSHPFPARRQY</sequence>
<feature type="region of interest" description="Disordered" evidence="4">
    <location>
        <begin position="134"/>
        <end position="255"/>
    </location>
</feature>
<feature type="region of interest" description="Disordered" evidence="4">
    <location>
        <begin position="518"/>
        <end position="546"/>
    </location>
</feature>
<dbReference type="AlphaFoldDB" id="A0A182PT63"/>
<evidence type="ECO:0000256" key="1">
    <source>
        <dbReference type="ARBA" id="ARBA00009019"/>
    </source>
</evidence>
<evidence type="ECO:0000256" key="4">
    <source>
        <dbReference type="SAM" id="MobiDB-lite"/>
    </source>
</evidence>
<feature type="compositionally biased region" description="Low complexity" evidence="4">
    <location>
        <begin position="839"/>
        <end position="853"/>
    </location>
</feature>
<protein>
    <recommendedName>
        <fullName evidence="7">Cerebellar degeneration-related protein 2-like</fullName>
    </recommendedName>
</protein>
<dbReference type="PANTHER" id="PTHR19232:SF7">
    <property type="entry name" value="CENTROCORTIN, ISOFORM A"/>
    <property type="match status" value="1"/>
</dbReference>
<keyword evidence="2 3" id="KW-0175">Coiled coil</keyword>
<evidence type="ECO:0000256" key="3">
    <source>
        <dbReference type="SAM" id="Coils"/>
    </source>
</evidence>
<evidence type="ECO:0000313" key="5">
    <source>
        <dbReference type="EnsemblMetazoa" id="AEPI010149-PA"/>
    </source>
</evidence>
<reference evidence="5" key="2">
    <citation type="submission" date="2020-05" db="UniProtKB">
        <authorList>
            <consortium name="EnsemblMetazoa"/>
        </authorList>
    </citation>
    <scope>IDENTIFICATION</scope>
    <source>
        <strain evidence="5">Epiroticus2</strain>
    </source>
</reference>
<feature type="compositionally biased region" description="Low complexity" evidence="4">
    <location>
        <begin position="217"/>
        <end position="227"/>
    </location>
</feature>
<feature type="compositionally biased region" description="Low complexity" evidence="4">
    <location>
        <begin position="804"/>
        <end position="817"/>
    </location>
</feature>
<evidence type="ECO:0000313" key="6">
    <source>
        <dbReference type="Proteomes" id="UP000075885"/>
    </source>
</evidence>
<feature type="compositionally biased region" description="Basic residues" evidence="4">
    <location>
        <begin position="755"/>
        <end position="765"/>
    </location>
</feature>
<feature type="compositionally biased region" description="Polar residues" evidence="4">
    <location>
        <begin position="185"/>
        <end position="195"/>
    </location>
</feature>
<evidence type="ECO:0000256" key="2">
    <source>
        <dbReference type="ARBA" id="ARBA00023054"/>
    </source>
</evidence>
<feature type="compositionally biased region" description="Polar residues" evidence="4">
    <location>
        <begin position="152"/>
        <end position="170"/>
    </location>
</feature>
<feature type="region of interest" description="Disordered" evidence="4">
    <location>
        <begin position="601"/>
        <end position="650"/>
    </location>
</feature>
<dbReference type="STRING" id="199890.A0A182PT63"/>